<evidence type="ECO:0000313" key="2">
    <source>
        <dbReference type="Proteomes" id="UP000030669"/>
    </source>
</evidence>
<name>S7RVH9_GLOTA</name>
<dbReference type="RefSeq" id="XP_007861958.1">
    <property type="nucleotide sequence ID" value="XM_007863767.1"/>
</dbReference>
<dbReference type="KEGG" id="gtr:GLOTRDRAFT_125132"/>
<dbReference type="GeneID" id="19301210"/>
<gene>
    <name evidence="1" type="ORF">GLOTRDRAFT_125132</name>
</gene>
<protein>
    <submittedName>
        <fullName evidence="1">Uncharacterized protein</fullName>
    </submittedName>
</protein>
<organism evidence="1 2">
    <name type="scientific">Gloeophyllum trabeum (strain ATCC 11539 / FP-39264 / Madison 617)</name>
    <name type="common">Brown rot fungus</name>
    <dbReference type="NCBI Taxonomy" id="670483"/>
    <lineage>
        <taxon>Eukaryota</taxon>
        <taxon>Fungi</taxon>
        <taxon>Dikarya</taxon>
        <taxon>Basidiomycota</taxon>
        <taxon>Agaricomycotina</taxon>
        <taxon>Agaricomycetes</taxon>
        <taxon>Gloeophyllales</taxon>
        <taxon>Gloeophyllaceae</taxon>
        <taxon>Gloeophyllum</taxon>
    </lineage>
</organism>
<keyword evidence="2" id="KW-1185">Reference proteome</keyword>
<sequence length="153" mass="17369">MPEQETERTPEEINIQADIMRSIEIARESLKQYPVPRSRGPYTMVYGYPVTADWIMKAARNTGNKSDNFIDAVAHVEHILCAKSGIPTVCLCAPGINAYPSNSEDWLVTIGTHHHIDIKGRWPPCFAIDRVRRMVRAEGPPVWRRKVGKWSCP</sequence>
<dbReference type="EMBL" id="KB469297">
    <property type="protein sequence ID" value="EPQ58805.1"/>
    <property type="molecule type" value="Genomic_DNA"/>
</dbReference>
<evidence type="ECO:0000313" key="1">
    <source>
        <dbReference type="EMBL" id="EPQ58805.1"/>
    </source>
</evidence>
<reference evidence="1 2" key="1">
    <citation type="journal article" date="2012" name="Science">
        <title>The Paleozoic origin of enzymatic lignin decomposition reconstructed from 31 fungal genomes.</title>
        <authorList>
            <person name="Floudas D."/>
            <person name="Binder M."/>
            <person name="Riley R."/>
            <person name="Barry K."/>
            <person name="Blanchette R.A."/>
            <person name="Henrissat B."/>
            <person name="Martinez A.T."/>
            <person name="Otillar R."/>
            <person name="Spatafora J.W."/>
            <person name="Yadav J.S."/>
            <person name="Aerts A."/>
            <person name="Benoit I."/>
            <person name="Boyd A."/>
            <person name="Carlson A."/>
            <person name="Copeland A."/>
            <person name="Coutinho P.M."/>
            <person name="de Vries R.P."/>
            <person name="Ferreira P."/>
            <person name="Findley K."/>
            <person name="Foster B."/>
            <person name="Gaskell J."/>
            <person name="Glotzer D."/>
            <person name="Gorecki P."/>
            <person name="Heitman J."/>
            <person name="Hesse C."/>
            <person name="Hori C."/>
            <person name="Igarashi K."/>
            <person name="Jurgens J.A."/>
            <person name="Kallen N."/>
            <person name="Kersten P."/>
            <person name="Kohler A."/>
            <person name="Kuees U."/>
            <person name="Kumar T.K.A."/>
            <person name="Kuo A."/>
            <person name="LaButti K."/>
            <person name="Larrondo L.F."/>
            <person name="Lindquist E."/>
            <person name="Ling A."/>
            <person name="Lombard V."/>
            <person name="Lucas S."/>
            <person name="Lundell T."/>
            <person name="Martin R."/>
            <person name="McLaughlin D.J."/>
            <person name="Morgenstern I."/>
            <person name="Morin E."/>
            <person name="Murat C."/>
            <person name="Nagy L.G."/>
            <person name="Nolan M."/>
            <person name="Ohm R.A."/>
            <person name="Patyshakuliyeva A."/>
            <person name="Rokas A."/>
            <person name="Ruiz-Duenas F.J."/>
            <person name="Sabat G."/>
            <person name="Salamov A."/>
            <person name="Samejima M."/>
            <person name="Schmutz J."/>
            <person name="Slot J.C."/>
            <person name="St John F."/>
            <person name="Stenlid J."/>
            <person name="Sun H."/>
            <person name="Sun S."/>
            <person name="Syed K."/>
            <person name="Tsang A."/>
            <person name="Wiebenga A."/>
            <person name="Young D."/>
            <person name="Pisabarro A."/>
            <person name="Eastwood D.C."/>
            <person name="Martin F."/>
            <person name="Cullen D."/>
            <person name="Grigoriev I.V."/>
            <person name="Hibbett D.S."/>
        </authorList>
    </citation>
    <scope>NUCLEOTIDE SEQUENCE [LARGE SCALE GENOMIC DNA]</scope>
    <source>
        <strain evidence="1 2">ATCC 11539</strain>
    </source>
</reference>
<accession>S7RVH9</accession>
<proteinExistence type="predicted"/>
<dbReference type="HOGENOM" id="CLU_1713464_0_0_1"/>
<dbReference type="Proteomes" id="UP000030669">
    <property type="component" value="Unassembled WGS sequence"/>
</dbReference>
<dbReference type="AlphaFoldDB" id="S7RVH9"/>